<dbReference type="GO" id="GO:0003918">
    <property type="term" value="F:DNA topoisomerase type II (double strand cut, ATP-hydrolyzing) activity"/>
    <property type="evidence" value="ECO:0007669"/>
    <property type="project" value="TreeGrafter"/>
</dbReference>
<dbReference type="InterPro" id="IPR006691">
    <property type="entry name" value="GyrA/parC_rep"/>
</dbReference>
<dbReference type="GO" id="GO:0006265">
    <property type="term" value="P:DNA topological change"/>
    <property type="evidence" value="ECO:0007669"/>
    <property type="project" value="InterPro"/>
</dbReference>
<evidence type="ECO:0000313" key="2">
    <source>
        <dbReference type="EMBL" id="EJW93491.1"/>
    </source>
</evidence>
<dbReference type="InterPro" id="IPR035516">
    <property type="entry name" value="Gyrase/topoIV_suA_C"/>
</dbReference>
<dbReference type="SUPFAM" id="SSF101904">
    <property type="entry name" value="GyrA/ParC C-terminal domain-like"/>
    <property type="match status" value="1"/>
</dbReference>
<dbReference type="AlphaFoldDB" id="J9FF02"/>
<dbReference type="InterPro" id="IPR050220">
    <property type="entry name" value="Type_II_DNA_Topoisomerases"/>
</dbReference>
<dbReference type="PANTHER" id="PTHR43493:SF5">
    <property type="entry name" value="DNA GYRASE SUBUNIT A, CHLOROPLASTIC_MITOCHONDRIAL"/>
    <property type="match status" value="1"/>
</dbReference>
<evidence type="ECO:0000256" key="1">
    <source>
        <dbReference type="SAM" id="MobiDB-lite"/>
    </source>
</evidence>
<dbReference type="GO" id="GO:0005737">
    <property type="term" value="C:cytoplasm"/>
    <property type="evidence" value="ECO:0007669"/>
    <property type="project" value="TreeGrafter"/>
</dbReference>
<feature type="non-terminal residue" evidence="2">
    <location>
        <position position="1"/>
    </location>
</feature>
<feature type="compositionally biased region" description="Acidic residues" evidence="1">
    <location>
        <begin position="166"/>
        <end position="191"/>
    </location>
</feature>
<comment type="caution">
    <text evidence="2">The sequence shown here is derived from an EMBL/GenBank/DDBJ whole genome shotgun (WGS) entry which is preliminary data.</text>
</comment>
<dbReference type="GO" id="GO:0009330">
    <property type="term" value="C:DNA topoisomerase type II (double strand cut, ATP-hydrolyzing) complex"/>
    <property type="evidence" value="ECO:0007669"/>
    <property type="project" value="TreeGrafter"/>
</dbReference>
<accession>J9FF02</accession>
<dbReference type="Gene3D" id="2.120.10.90">
    <property type="entry name" value="DNA gyrase/topoisomerase IV, subunit A, C-terminal"/>
    <property type="match status" value="1"/>
</dbReference>
<dbReference type="Pfam" id="PF03989">
    <property type="entry name" value="DNA_gyraseA_C"/>
    <property type="match status" value="3"/>
</dbReference>
<name>J9FF02_9ZZZZ</name>
<protein>
    <submittedName>
        <fullName evidence="2">DNA gyrase subunit A</fullName>
    </submittedName>
</protein>
<feature type="compositionally biased region" description="Basic and acidic residues" evidence="1">
    <location>
        <begin position="138"/>
        <end position="150"/>
    </location>
</feature>
<dbReference type="GO" id="GO:0003677">
    <property type="term" value="F:DNA binding"/>
    <property type="evidence" value="ECO:0007669"/>
    <property type="project" value="InterPro"/>
</dbReference>
<dbReference type="GO" id="GO:0005524">
    <property type="term" value="F:ATP binding"/>
    <property type="evidence" value="ECO:0007669"/>
    <property type="project" value="InterPro"/>
</dbReference>
<dbReference type="EMBL" id="AMCI01006941">
    <property type="protein sequence ID" value="EJW93491.1"/>
    <property type="molecule type" value="Genomic_DNA"/>
</dbReference>
<sequence length="191" mass="21035">KNGMAIRFSEQDARPMGRLGHGVRAIRLDEGDTVVGVGILREGASVFTVTEQGKGRCTPVEDYRIQGRGGKGIRNYTNGGVAGIKVLDVEDDIILISQEGIIIRMHAQDINSQSRYASGVRVMRIAEGDRVVTVARTEQDETKEVEKPEIEDGEEELTDEQRAALEAEEAMEAETSIEEEPMEEDADESEE</sequence>
<dbReference type="PANTHER" id="PTHR43493">
    <property type="entry name" value="DNA GYRASE/TOPOISOMERASE SUBUNIT A"/>
    <property type="match status" value="1"/>
</dbReference>
<organism evidence="2">
    <name type="scientific">gut metagenome</name>
    <dbReference type="NCBI Taxonomy" id="749906"/>
    <lineage>
        <taxon>unclassified sequences</taxon>
        <taxon>metagenomes</taxon>
        <taxon>organismal metagenomes</taxon>
    </lineage>
</organism>
<feature type="region of interest" description="Disordered" evidence="1">
    <location>
        <begin position="138"/>
        <end position="191"/>
    </location>
</feature>
<reference evidence="2" key="1">
    <citation type="journal article" date="2012" name="PLoS ONE">
        <title>Gene sets for utilization of primary and secondary nutrition supplies in the distal gut of endangered iberian lynx.</title>
        <authorList>
            <person name="Alcaide M."/>
            <person name="Messina E."/>
            <person name="Richter M."/>
            <person name="Bargiela R."/>
            <person name="Peplies J."/>
            <person name="Huws S.A."/>
            <person name="Newbold C.J."/>
            <person name="Golyshin P.N."/>
            <person name="Simon M.A."/>
            <person name="Lopez G."/>
            <person name="Yakimov M.M."/>
            <person name="Ferrer M."/>
        </authorList>
    </citation>
    <scope>NUCLEOTIDE SEQUENCE</scope>
</reference>
<gene>
    <name evidence="2" type="ORF">EVA_18402</name>
</gene>
<proteinExistence type="predicted"/>